<sequence length="367" mass="41983">MSYIYEQAELEGKIQANSVFASNGFMNSEFEGFLNTLRKANKLISNEFDFNPSAARSPFERVVMEFVYELNIDNLISSFGLKMKQSIGAPISNFHQRFNAVTFNLGQGLSTQEKISRIYEAGFTNDALAFENELTKVYEQLHQLILSSDSIAARDVTTADNQRWAYNECHLNANNTIGQQEYHSTLKQAFAKLVGVYFDMFEEDRNKTCGFEAIMLAFDYAAAAHDDIFVLNSWTGDGFYEHTEFLSKLCGPVNHARLQVLLQSSQGFFSFNTYVKYFFSAKLRGEANFDTQVLLPSQYLMYSMLSVKEKFTNEFPLNVFSLFIAIVMRYYRILKPSNNTTSVLEKLHELYGDVGMFSIAARNHKFD</sequence>
<dbReference type="AlphaFoldDB" id="A0ABD7SRC9"/>
<organism evidence="1 2">
    <name type="scientific">Vibrio cholerae</name>
    <dbReference type="NCBI Taxonomy" id="666"/>
    <lineage>
        <taxon>Bacteria</taxon>
        <taxon>Pseudomonadati</taxon>
        <taxon>Pseudomonadota</taxon>
        <taxon>Gammaproteobacteria</taxon>
        <taxon>Vibrionales</taxon>
        <taxon>Vibrionaceae</taxon>
        <taxon>Vibrio</taxon>
    </lineage>
</organism>
<dbReference type="Proteomes" id="UP000323819">
    <property type="component" value="Unassembled WGS sequence"/>
</dbReference>
<protein>
    <submittedName>
        <fullName evidence="1">Uncharacterized protein</fullName>
    </submittedName>
</protein>
<dbReference type="RefSeq" id="WP_148521526.1">
    <property type="nucleotide sequence ID" value="NZ_JBBBZX010000080.1"/>
</dbReference>
<dbReference type="EMBL" id="VSIJ01000005">
    <property type="protein sequence ID" value="TXX67383.1"/>
    <property type="molecule type" value="Genomic_DNA"/>
</dbReference>
<proteinExistence type="predicted"/>
<comment type="caution">
    <text evidence="1">The sequence shown here is derived from an EMBL/GenBank/DDBJ whole genome shotgun (WGS) entry which is preliminary data.</text>
</comment>
<evidence type="ECO:0000313" key="1">
    <source>
        <dbReference type="EMBL" id="TXX67383.1"/>
    </source>
</evidence>
<reference evidence="1 2" key="1">
    <citation type="submission" date="2019-06" db="EMBL/GenBank/DDBJ databases">
        <title>Vibrio cholerae phylogeny based on whole-genome sequencing reveals genetic diversity and population strucutre.</title>
        <authorList>
            <person name="Zhiqiu Y."/>
            <person name="Bin L."/>
            <person name="Lingyan J."/>
        </authorList>
    </citation>
    <scope>NUCLEOTIDE SEQUENCE [LARGE SCALE GENOMIC DNA]</scope>
    <source>
        <strain evidence="1 2">N2814</strain>
    </source>
</reference>
<evidence type="ECO:0000313" key="2">
    <source>
        <dbReference type="Proteomes" id="UP000323819"/>
    </source>
</evidence>
<accession>A0ABD7SRC9</accession>
<gene>
    <name evidence="1" type="ORF">FXF03_02050</name>
</gene>
<name>A0ABD7SRC9_VIBCL</name>